<proteinExistence type="predicted"/>
<evidence type="ECO:0000313" key="2">
    <source>
        <dbReference type="EMBL" id="ETO36554.1"/>
    </source>
</evidence>
<dbReference type="AlphaFoldDB" id="X6PET5"/>
<dbReference type="GO" id="GO:0006313">
    <property type="term" value="P:DNA transposition"/>
    <property type="evidence" value="ECO:0007669"/>
    <property type="project" value="InterPro"/>
</dbReference>
<comment type="caution">
    <text evidence="2">The sequence shown here is derived from an EMBL/GenBank/DDBJ whole genome shotgun (WGS) entry which is preliminary data.</text>
</comment>
<organism evidence="2 3">
    <name type="scientific">Reticulomyxa filosa</name>
    <dbReference type="NCBI Taxonomy" id="46433"/>
    <lineage>
        <taxon>Eukaryota</taxon>
        <taxon>Sar</taxon>
        <taxon>Rhizaria</taxon>
        <taxon>Retaria</taxon>
        <taxon>Foraminifera</taxon>
        <taxon>Monothalamids</taxon>
        <taxon>Reticulomyxidae</taxon>
        <taxon>Reticulomyxa</taxon>
    </lineage>
</organism>
<dbReference type="GO" id="GO:0003677">
    <property type="term" value="F:DNA binding"/>
    <property type="evidence" value="ECO:0007669"/>
    <property type="project" value="InterPro"/>
</dbReference>
<dbReference type="InterPro" id="IPR002492">
    <property type="entry name" value="Transposase_Tc1-like"/>
</dbReference>
<accession>X6PET5</accession>
<dbReference type="Proteomes" id="UP000023152">
    <property type="component" value="Unassembled WGS sequence"/>
</dbReference>
<feature type="domain" description="Transposase Tc1-like" evidence="1">
    <location>
        <begin position="34"/>
        <end position="89"/>
    </location>
</feature>
<dbReference type="OrthoDB" id="4843387at2759"/>
<evidence type="ECO:0000259" key="1">
    <source>
        <dbReference type="Pfam" id="PF01498"/>
    </source>
</evidence>
<dbReference type="Pfam" id="PF01498">
    <property type="entry name" value="HTH_Tnp_Tc3_2"/>
    <property type="match status" value="1"/>
</dbReference>
<gene>
    <name evidence="2" type="ORF">RFI_00508</name>
</gene>
<reference evidence="2 3" key="1">
    <citation type="journal article" date="2013" name="Curr. Biol.">
        <title>The Genome of the Foraminiferan Reticulomyxa filosa.</title>
        <authorList>
            <person name="Glockner G."/>
            <person name="Hulsmann N."/>
            <person name="Schleicher M."/>
            <person name="Noegel A.A."/>
            <person name="Eichinger L."/>
            <person name="Gallinger C."/>
            <person name="Pawlowski J."/>
            <person name="Sierra R."/>
            <person name="Euteneuer U."/>
            <person name="Pillet L."/>
            <person name="Moustafa A."/>
            <person name="Platzer M."/>
            <person name="Groth M."/>
            <person name="Szafranski K."/>
            <person name="Schliwa M."/>
        </authorList>
    </citation>
    <scope>NUCLEOTIDE SEQUENCE [LARGE SCALE GENOMIC DNA]</scope>
</reference>
<dbReference type="Gene3D" id="3.30.420.10">
    <property type="entry name" value="Ribonuclease H-like superfamily/Ribonuclease H"/>
    <property type="match status" value="1"/>
</dbReference>
<name>X6PET5_RETFI</name>
<protein>
    <recommendedName>
        <fullName evidence="1">Transposase Tc1-like domain-containing protein</fullName>
    </recommendedName>
</protein>
<keyword evidence="3" id="KW-1185">Reference proteome</keyword>
<evidence type="ECO:0000313" key="3">
    <source>
        <dbReference type="Proteomes" id="UP000023152"/>
    </source>
</evidence>
<dbReference type="InterPro" id="IPR036397">
    <property type="entry name" value="RNaseH_sf"/>
</dbReference>
<dbReference type="GO" id="GO:0015074">
    <property type="term" value="P:DNA integration"/>
    <property type="evidence" value="ECO:0007669"/>
    <property type="project" value="InterPro"/>
</dbReference>
<sequence length="113" mass="13090">MLQHLIAFKKVVAVCMLVGGSSIRYSKEFNVMQNSKDVKKELDDEIKVSYETLTKTLKRNDLILVTNKKKPDLYNSHIKARLEFANLYKHWTVDNCKKVILSNETKINLSESD</sequence>
<dbReference type="EMBL" id="ASPP01000543">
    <property type="protein sequence ID" value="ETO36554.1"/>
    <property type="molecule type" value="Genomic_DNA"/>
</dbReference>